<proteinExistence type="predicted"/>
<keyword evidence="2" id="KW-1185">Reference proteome</keyword>
<protein>
    <recommendedName>
        <fullName evidence="3">KOW domain-containing protein</fullName>
    </recommendedName>
</protein>
<comment type="caution">
    <text evidence="1">The sequence shown here is derived from an EMBL/GenBank/DDBJ whole genome shotgun (WGS) entry which is preliminary data.</text>
</comment>
<evidence type="ECO:0008006" key="3">
    <source>
        <dbReference type="Google" id="ProtNLM"/>
    </source>
</evidence>
<organism evidence="1 2">
    <name type="scientific">Actinophytocola xinjiangensis</name>
    <dbReference type="NCBI Taxonomy" id="485602"/>
    <lineage>
        <taxon>Bacteria</taxon>
        <taxon>Bacillati</taxon>
        <taxon>Actinomycetota</taxon>
        <taxon>Actinomycetes</taxon>
        <taxon>Pseudonocardiales</taxon>
        <taxon>Pseudonocardiaceae</taxon>
    </lineage>
</organism>
<accession>A0A7Z0WQ07</accession>
<gene>
    <name evidence="1" type="ORF">BLA60_09880</name>
</gene>
<name>A0A7Z0WQ07_9PSEU</name>
<dbReference type="AlphaFoldDB" id="A0A7Z0WQ07"/>
<evidence type="ECO:0000313" key="1">
    <source>
        <dbReference type="EMBL" id="OLF12282.1"/>
    </source>
</evidence>
<dbReference type="EMBL" id="MSIF01000003">
    <property type="protein sequence ID" value="OLF12282.1"/>
    <property type="molecule type" value="Genomic_DNA"/>
</dbReference>
<sequence length="123" mass="13472">MTSAAVIAVPVLLVALLVVAVGSRKRLLAAQREQRDELTRLRQDLARLSPGPSRVPRIGAEDPVFQIGERVAIVDGPHSGDQGTVVDTPEWVRQGFVCVELVRERGRRFMPVAKLSRLDEPVG</sequence>
<evidence type="ECO:0000313" key="2">
    <source>
        <dbReference type="Proteomes" id="UP000185696"/>
    </source>
</evidence>
<reference evidence="1 2" key="1">
    <citation type="submission" date="2016-12" db="EMBL/GenBank/DDBJ databases">
        <title>The draft genome sequence of Actinophytocola xinjiangensis.</title>
        <authorList>
            <person name="Wang W."/>
            <person name="Yuan L."/>
        </authorList>
    </citation>
    <scope>NUCLEOTIDE SEQUENCE [LARGE SCALE GENOMIC DNA]</scope>
    <source>
        <strain evidence="1 2">CGMCC 4.4663</strain>
    </source>
</reference>
<dbReference type="Proteomes" id="UP000185696">
    <property type="component" value="Unassembled WGS sequence"/>
</dbReference>